<dbReference type="InterPro" id="IPR050157">
    <property type="entry name" value="PSI_iron-sulfur_center"/>
</dbReference>
<dbReference type="Proteomes" id="UP000539642">
    <property type="component" value="Unassembled WGS sequence"/>
</dbReference>
<feature type="domain" description="4Fe-4S ferredoxin-type" evidence="5">
    <location>
        <begin position="215"/>
        <end position="242"/>
    </location>
</feature>
<accession>A0A840V0B2</accession>
<evidence type="ECO:0000256" key="3">
    <source>
        <dbReference type="ARBA" id="ARBA00023004"/>
    </source>
</evidence>
<keyword evidence="7" id="KW-1185">Reference proteome</keyword>
<dbReference type="GO" id="GO:0051539">
    <property type="term" value="F:4 iron, 4 sulfur cluster binding"/>
    <property type="evidence" value="ECO:0007669"/>
    <property type="project" value="UniProtKB-KW"/>
</dbReference>
<dbReference type="InterPro" id="IPR029039">
    <property type="entry name" value="Flavoprotein-like_sf"/>
</dbReference>
<dbReference type="PANTHER" id="PTHR24960:SF80">
    <property type="entry name" value="FERREDOXIN"/>
    <property type="match status" value="1"/>
</dbReference>
<keyword evidence="1" id="KW-0004">4Fe-4S</keyword>
<dbReference type="GO" id="GO:0046872">
    <property type="term" value="F:metal ion binding"/>
    <property type="evidence" value="ECO:0007669"/>
    <property type="project" value="UniProtKB-KW"/>
</dbReference>
<protein>
    <submittedName>
        <fullName evidence="6">Ferredoxin</fullName>
    </submittedName>
</protein>
<dbReference type="RefSeq" id="WP_183351934.1">
    <property type="nucleotide sequence ID" value="NZ_JACHEO010000019.1"/>
</dbReference>
<dbReference type="Gene3D" id="3.40.50.360">
    <property type="match status" value="1"/>
</dbReference>
<dbReference type="SUPFAM" id="SSF54862">
    <property type="entry name" value="4Fe-4S ferredoxins"/>
    <property type="match status" value="1"/>
</dbReference>
<evidence type="ECO:0000259" key="5">
    <source>
        <dbReference type="PROSITE" id="PS51379"/>
    </source>
</evidence>
<dbReference type="Gene3D" id="3.30.70.20">
    <property type="match status" value="1"/>
</dbReference>
<dbReference type="PANTHER" id="PTHR24960">
    <property type="entry name" value="PHOTOSYSTEM I IRON-SULFUR CENTER-RELATED"/>
    <property type="match status" value="1"/>
</dbReference>
<dbReference type="SUPFAM" id="SSF52218">
    <property type="entry name" value="Flavoproteins"/>
    <property type="match status" value="1"/>
</dbReference>
<evidence type="ECO:0000313" key="6">
    <source>
        <dbReference type="EMBL" id="MBB5349124.1"/>
    </source>
</evidence>
<evidence type="ECO:0000256" key="4">
    <source>
        <dbReference type="ARBA" id="ARBA00023014"/>
    </source>
</evidence>
<name>A0A840V0B2_9BACT</name>
<dbReference type="PROSITE" id="PS51379">
    <property type="entry name" value="4FE4S_FER_2"/>
    <property type="match status" value="2"/>
</dbReference>
<keyword evidence="3" id="KW-0408">Iron</keyword>
<dbReference type="Pfam" id="PF13237">
    <property type="entry name" value="Fer4_10"/>
    <property type="match status" value="1"/>
</dbReference>
<dbReference type="InterPro" id="IPR017896">
    <property type="entry name" value="4Fe4S_Fe-S-bd"/>
</dbReference>
<evidence type="ECO:0000313" key="7">
    <source>
        <dbReference type="Proteomes" id="UP000539642"/>
    </source>
</evidence>
<sequence length="265" mass="27846">MKIKKIWLVPFSPTGTSKKVIAAIASGMAGIPVEELDLTYTAAAGTVRFGPDEVVIIGVPVYAGRVAPLAVSRLSALQGDHTPAVIVATYGNRDFEDALVELRDIARQASFVPLAAGTFIGEHSFSGPETPIAPGRPDGPDLATAAEFGTRIGAKLASLAGPDPACCPALPGNVPYREGGTPLPFTPLLLEAACTQCGTCLTACPNGAIALQDKIEIDVERCMFCCACIKICPESALVIDAAPIRQIRQWLHEHCAARQEPELFV</sequence>
<organism evidence="6 7">
    <name type="scientific">Desulfoprunum benzoelyticum</name>
    <dbReference type="NCBI Taxonomy" id="1506996"/>
    <lineage>
        <taxon>Bacteria</taxon>
        <taxon>Pseudomonadati</taxon>
        <taxon>Thermodesulfobacteriota</taxon>
        <taxon>Desulfobulbia</taxon>
        <taxon>Desulfobulbales</taxon>
        <taxon>Desulfobulbaceae</taxon>
        <taxon>Desulfoprunum</taxon>
    </lineage>
</organism>
<reference evidence="6 7" key="1">
    <citation type="submission" date="2020-08" db="EMBL/GenBank/DDBJ databases">
        <title>Genomic Encyclopedia of Type Strains, Phase IV (KMG-IV): sequencing the most valuable type-strain genomes for metagenomic binning, comparative biology and taxonomic classification.</title>
        <authorList>
            <person name="Goeker M."/>
        </authorList>
    </citation>
    <scope>NUCLEOTIDE SEQUENCE [LARGE SCALE GENOMIC DNA]</scope>
    <source>
        <strain evidence="6 7">DSM 28570</strain>
    </source>
</reference>
<evidence type="ECO:0000256" key="1">
    <source>
        <dbReference type="ARBA" id="ARBA00022485"/>
    </source>
</evidence>
<evidence type="ECO:0000256" key="2">
    <source>
        <dbReference type="ARBA" id="ARBA00022723"/>
    </source>
</evidence>
<comment type="caution">
    <text evidence="6">The sequence shown here is derived from an EMBL/GenBank/DDBJ whole genome shotgun (WGS) entry which is preliminary data.</text>
</comment>
<keyword evidence="2" id="KW-0479">Metal-binding</keyword>
<gene>
    <name evidence="6" type="ORF">HNQ81_002875</name>
</gene>
<dbReference type="EMBL" id="JACHEO010000019">
    <property type="protein sequence ID" value="MBB5349124.1"/>
    <property type="molecule type" value="Genomic_DNA"/>
</dbReference>
<proteinExistence type="predicted"/>
<keyword evidence="4" id="KW-0411">Iron-sulfur</keyword>
<dbReference type="AlphaFoldDB" id="A0A840V0B2"/>
<feature type="domain" description="4Fe-4S ferredoxin-type" evidence="5">
    <location>
        <begin position="185"/>
        <end position="214"/>
    </location>
</feature>